<gene>
    <name evidence="1" type="ORF">HELGO_WM6181</name>
</gene>
<proteinExistence type="predicted"/>
<evidence type="ECO:0008006" key="2">
    <source>
        <dbReference type="Google" id="ProtNLM"/>
    </source>
</evidence>
<reference evidence="1" key="1">
    <citation type="submission" date="2020-01" db="EMBL/GenBank/DDBJ databases">
        <authorList>
            <person name="Meier V. D."/>
            <person name="Meier V D."/>
        </authorList>
    </citation>
    <scope>NUCLEOTIDE SEQUENCE</scope>
    <source>
        <strain evidence="1">HLG_WM_MAG_05</strain>
    </source>
</reference>
<evidence type="ECO:0000313" key="1">
    <source>
        <dbReference type="EMBL" id="CAA6824046.1"/>
    </source>
</evidence>
<accession>A0A6S6U8X2</accession>
<protein>
    <recommendedName>
        <fullName evidence="2">Lipoprotein</fullName>
    </recommendedName>
</protein>
<organism evidence="1">
    <name type="scientific">uncultured Sulfurovum sp</name>
    <dbReference type="NCBI Taxonomy" id="269237"/>
    <lineage>
        <taxon>Bacteria</taxon>
        <taxon>Pseudomonadati</taxon>
        <taxon>Campylobacterota</taxon>
        <taxon>Epsilonproteobacteria</taxon>
        <taxon>Campylobacterales</taxon>
        <taxon>Sulfurovaceae</taxon>
        <taxon>Sulfurovum</taxon>
        <taxon>environmental samples</taxon>
    </lineage>
</organism>
<sequence>MLKFFYVFMMFMSVGCVSNEVNIPERDRVGKFYLELSETEVKKNMNCTVKYGKNQLWGADGLYHQSWEYTDCGIIFDMTSSEKNATKVVESITLVSPSTLKTDKGIGIGSTENEVINAYKSRWNKGESRDDLFVVDSIFGGILFRLKDGKVEDIFVGAGAE</sequence>
<dbReference type="AlphaFoldDB" id="A0A6S6U8X2"/>
<dbReference type="PROSITE" id="PS51257">
    <property type="entry name" value="PROKAR_LIPOPROTEIN"/>
    <property type="match status" value="1"/>
</dbReference>
<name>A0A6S6U8X2_9BACT</name>
<dbReference type="EMBL" id="CACVAU010000072">
    <property type="protein sequence ID" value="CAA6824046.1"/>
    <property type="molecule type" value="Genomic_DNA"/>
</dbReference>